<evidence type="ECO:0000313" key="2">
    <source>
        <dbReference type="EMBL" id="GMI78212.1"/>
    </source>
</evidence>
<sequence>MALSASHEDTIMLWHPTHLQGEILNEDETLNILLNTPPPEPNLPQNLHTNDILIIPEQQILPTQQHSDNPSPKSLDFPTEKQQKQQRLAPETQQHCAPELLVYSRRRYSPKADIAVPNSSTIEDCSTTAVTLDSPSFDLPIAI</sequence>
<evidence type="ECO:0000256" key="1">
    <source>
        <dbReference type="SAM" id="MobiDB-lite"/>
    </source>
</evidence>
<keyword evidence="3" id="KW-1185">Reference proteome</keyword>
<feature type="region of interest" description="Disordered" evidence="1">
    <location>
        <begin position="57"/>
        <end position="94"/>
    </location>
</feature>
<comment type="caution">
    <text evidence="2">The sequence shown here is derived from an EMBL/GenBank/DDBJ whole genome shotgun (WGS) entry which is preliminary data.</text>
</comment>
<accession>A0A9W7LUM4</accession>
<gene>
    <name evidence="2" type="ORF">HRI_001490500</name>
</gene>
<dbReference type="AlphaFoldDB" id="A0A9W7LUM4"/>
<proteinExistence type="predicted"/>
<dbReference type="Proteomes" id="UP001165190">
    <property type="component" value="Unassembled WGS sequence"/>
</dbReference>
<organism evidence="2 3">
    <name type="scientific">Hibiscus trionum</name>
    <name type="common">Flower of an hour</name>
    <dbReference type="NCBI Taxonomy" id="183268"/>
    <lineage>
        <taxon>Eukaryota</taxon>
        <taxon>Viridiplantae</taxon>
        <taxon>Streptophyta</taxon>
        <taxon>Embryophyta</taxon>
        <taxon>Tracheophyta</taxon>
        <taxon>Spermatophyta</taxon>
        <taxon>Magnoliopsida</taxon>
        <taxon>eudicotyledons</taxon>
        <taxon>Gunneridae</taxon>
        <taxon>Pentapetalae</taxon>
        <taxon>rosids</taxon>
        <taxon>malvids</taxon>
        <taxon>Malvales</taxon>
        <taxon>Malvaceae</taxon>
        <taxon>Malvoideae</taxon>
        <taxon>Hibiscus</taxon>
    </lineage>
</organism>
<evidence type="ECO:0000313" key="3">
    <source>
        <dbReference type="Proteomes" id="UP001165190"/>
    </source>
</evidence>
<dbReference type="EMBL" id="BSYR01000015">
    <property type="protein sequence ID" value="GMI78212.1"/>
    <property type="molecule type" value="Genomic_DNA"/>
</dbReference>
<reference evidence="2" key="1">
    <citation type="submission" date="2023-05" db="EMBL/GenBank/DDBJ databases">
        <title>Genome and transcriptome analyses reveal genes involved in the formation of fine ridges on petal epidermal cells in Hibiscus trionum.</title>
        <authorList>
            <person name="Koshimizu S."/>
            <person name="Masuda S."/>
            <person name="Ishii T."/>
            <person name="Shirasu K."/>
            <person name="Hoshino A."/>
            <person name="Arita M."/>
        </authorList>
    </citation>
    <scope>NUCLEOTIDE SEQUENCE</scope>
    <source>
        <strain evidence="2">Hamamatsu line</strain>
    </source>
</reference>
<feature type="compositionally biased region" description="Polar residues" evidence="1">
    <location>
        <begin position="60"/>
        <end position="72"/>
    </location>
</feature>
<protein>
    <submittedName>
        <fullName evidence="2">Uncharacterized protein</fullName>
    </submittedName>
</protein>
<name>A0A9W7LUM4_HIBTR</name>